<dbReference type="CDD" id="cd00075">
    <property type="entry name" value="HATPase"/>
    <property type="match status" value="1"/>
</dbReference>
<dbReference type="InterPro" id="IPR004358">
    <property type="entry name" value="Sig_transdc_His_kin-like_C"/>
</dbReference>
<feature type="domain" description="Histidine kinase" evidence="9">
    <location>
        <begin position="267"/>
        <end position="484"/>
    </location>
</feature>
<dbReference type="CDD" id="cd00082">
    <property type="entry name" value="HisKA"/>
    <property type="match status" value="1"/>
</dbReference>
<dbReference type="EC" id="2.7.13.3" evidence="3"/>
<dbReference type="SMART" id="SM00387">
    <property type="entry name" value="HATPase_c"/>
    <property type="match status" value="1"/>
</dbReference>
<dbReference type="InterPro" id="IPR005467">
    <property type="entry name" value="His_kinase_dom"/>
</dbReference>
<evidence type="ECO:0000256" key="7">
    <source>
        <dbReference type="ARBA" id="ARBA00023012"/>
    </source>
</evidence>
<dbReference type="Gene3D" id="1.10.287.130">
    <property type="match status" value="1"/>
</dbReference>
<dbReference type="PANTHER" id="PTHR45453">
    <property type="entry name" value="PHOSPHATE REGULON SENSOR PROTEIN PHOR"/>
    <property type="match status" value="1"/>
</dbReference>
<keyword evidence="11" id="KW-1185">Reference proteome</keyword>
<feature type="transmembrane region" description="Helical" evidence="8">
    <location>
        <begin position="26"/>
        <end position="43"/>
    </location>
</feature>
<comment type="subcellular location">
    <subcellularLocation>
        <location evidence="2">Membrane</location>
    </subcellularLocation>
</comment>
<dbReference type="InterPro" id="IPR036890">
    <property type="entry name" value="HATPase_C_sf"/>
</dbReference>
<dbReference type="SMART" id="SM00388">
    <property type="entry name" value="HisKA"/>
    <property type="match status" value="1"/>
</dbReference>
<dbReference type="Pfam" id="PF02518">
    <property type="entry name" value="HATPase_c"/>
    <property type="match status" value="1"/>
</dbReference>
<feature type="transmembrane region" description="Helical" evidence="8">
    <location>
        <begin position="183"/>
        <end position="207"/>
    </location>
</feature>
<evidence type="ECO:0000256" key="6">
    <source>
        <dbReference type="ARBA" id="ARBA00022777"/>
    </source>
</evidence>
<keyword evidence="8" id="KW-1133">Transmembrane helix</keyword>
<evidence type="ECO:0000259" key="9">
    <source>
        <dbReference type="PROSITE" id="PS50109"/>
    </source>
</evidence>
<dbReference type="InterPro" id="IPR050351">
    <property type="entry name" value="BphY/WalK/GraS-like"/>
</dbReference>
<evidence type="ECO:0000313" key="11">
    <source>
        <dbReference type="Proteomes" id="UP000604730"/>
    </source>
</evidence>
<comment type="catalytic activity">
    <reaction evidence="1">
        <text>ATP + protein L-histidine = ADP + protein N-phospho-L-histidine.</text>
        <dbReference type="EC" id="2.7.13.3"/>
    </reaction>
</comment>
<evidence type="ECO:0000256" key="1">
    <source>
        <dbReference type="ARBA" id="ARBA00000085"/>
    </source>
</evidence>
<dbReference type="InterPro" id="IPR003594">
    <property type="entry name" value="HATPase_dom"/>
</dbReference>
<dbReference type="PRINTS" id="PR00344">
    <property type="entry name" value="BCTRLSENSOR"/>
</dbReference>
<keyword evidence="8" id="KW-0472">Membrane</keyword>
<dbReference type="InterPro" id="IPR036097">
    <property type="entry name" value="HisK_dim/P_sf"/>
</dbReference>
<proteinExistence type="predicted"/>
<comment type="caution">
    <text evidence="10">The sequence shown here is derived from an EMBL/GenBank/DDBJ whole genome shotgun (WGS) entry which is preliminary data.</text>
</comment>
<dbReference type="Proteomes" id="UP000604730">
    <property type="component" value="Unassembled WGS sequence"/>
</dbReference>
<keyword evidence="4" id="KW-0597">Phosphoprotein</keyword>
<keyword evidence="7" id="KW-0902">Two-component regulatory system</keyword>
<organism evidence="10 11">
    <name type="scientific">Catonella massiliensis</name>
    <dbReference type="NCBI Taxonomy" id="2799636"/>
    <lineage>
        <taxon>Bacteria</taxon>
        <taxon>Bacillati</taxon>
        <taxon>Bacillota</taxon>
        <taxon>Clostridia</taxon>
        <taxon>Lachnospirales</taxon>
        <taxon>Lachnospiraceae</taxon>
        <taxon>Catonella</taxon>
    </lineage>
</organism>
<keyword evidence="6 10" id="KW-0418">Kinase</keyword>
<dbReference type="InterPro" id="IPR003661">
    <property type="entry name" value="HisK_dim/P_dom"/>
</dbReference>
<dbReference type="EMBL" id="JAEPRJ010000001">
    <property type="protein sequence ID" value="MBK5897071.1"/>
    <property type="molecule type" value="Genomic_DNA"/>
</dbReference>
<evidence type="ECO:0000313" key="10">
    <source>
        <dbReference type="EMBL" id="MBK5897071.1"/>
    </source>
</evidence>
<reference evidence="10 11" key="1">
    <citation type="submission" date="2021-01" db="EMBL/GenBank/DDBJ databases">
        <title>Isolation and description of Catonella massiliensis sp. nov., a novel Catonella species, isolated from a stable periodontitis subject.</title>
        <authorList>
            <person name="Antezack A."/>
            <person name="Boxberger M."/>
            <person name="La Scola B."/>
            <person name="Monnet-Corti V."/>
        </authorList>
    </citation>
    <scope>NUCLEOTIDE SEQUENCE [LARGE SCALE GENOMIC DNA]</scope>
    <source>
        <strain evidence="10 11">Marseille-Q4567</strain>
    </source>
</reference>
<keyword evidence="5" id="KW-0808">Transferase</keyword>
<dbReference type="Gene3D" id="6.10.340.10">
    <property type="match status" value="1"/>
</dbReference>
<evidence type="ECO:0000256" key="4">
    <source>
        <dbReference type="ARBA" id="ARBA00022553"/>
    </source>
</evidence>
<dbReference type="PANTHER" id="PTHR45453:SF1">
    <property type="entry name" value="PHOSPHATE REGULON SENSOR PROTEIN PHOR"/>
    <property type="match status" value="1"/>
</dbReference>
<accession>A0ABS1IYV2</accession>
<dbReference type="PROSITE" id="PS50109">
    <property type="entry name" value="HIS_KIN"/>
    <property type="match status" value="1"/>
</dbReference>
<evidence type="ECO:0000256" key="2">
    <source>
        <dbReference type="ARBA" id="ARBA00004370"/>
    </source>
</evidence>
<dbReference type="Gene3D" id="3.30.565.10">
    <property type="entry name" value="Histidine kinase-like ATPase, C-terminal domain"/>
    <property type="match status" value="1"/>
</dbReference>
<keyword evidence="8" id="KW-0812">Transmembrane</keyword>
<evidence type="ECO:0000256" key="3">
    <source>
        <dbReference type="ARBA" id="ARBA00012438"/>
    </source>
</evidence>
<evidence type="ECO:0000256" key="8">
    <source>
        <dbReference type="SAM" id="Phobius"/>
    </source>
</evidence>
<protein>
    <recommendedName>
        <fullName evidence="3">histidine kinase</fullName>
        <ecNumber evidence="3">2.7.13.3</ecNumber>
    </recommendedName>
</protein>
<dbReference type="Pfam" id="PF00512">
    <property type="entry name" value="HisKA"/>
    <property type="match status" value="1"/>
</dbReference>
<sequence>MSIQSGGWVIISRIKPLIQFVRSLKFQGFMVVFFVTLCSLIIYSRILMASYDKNAYDYRVSTIREYGTTIANNLSVPGSVTKDSITEYESEIKYFSSMYDGRTLVIDKNLRVLFDTFGLEKDKTLISEDAIASLGGKESIYRNSDKNYVELILPITNTNDKSVIGILVFSFSLKAPMSIGDKLSYTASTILVILGAIVMIIAFGYAFSVSKALGKLSSEIDKITDGNIEEIDSVYSYTELEAVSSSFNKMLIKAKKLEGGRQEFVSNVSHELKTPMTSMKVLADSLLSQPDASVEMYREFLTDINNEIEREDKIINDLLSLVKFDRKTGTINVKPTDLNELLEQILKRLRPIAVKNHVELIFESFRAVTAEVDEVKLSLALSNLIENAIKYNKEDGWVRVSLNADHKFFFVKVVDSGIGIPEEFQDQIFERFYRVDKARSRGTGGTGLGLSITKNVVMMHHGEIRLYSKEDDGTTFTVRIPLSYIPPKPHTAKKKGGGFRLARL</sequence>
<evidence type="ECO:0000256" key="5">
    <source>
        <dbReference type="ARBA" id="ARBA00022679"/>
    </source>
</evidence>
<dbReference type="GO" id="GO:0016301">
    <property type="term" value="F:kinase activity"/>
    <property type="evidence" value="ECO:0007669"/>
    <property type="project" value="UniProtKB-KW"/>
</dbReference>
<dbReference type="SUPFAM" id="SSF55874">
    <property type="entry name" value="ATPase domain of HSP90 chaperone/DNA topoisomerase II/histidine kinase"/>
    <property type="match status" value="1"/>
</dbReference>
<dbReference type="SUPFAM" id="SSF47384">
    <property type="entry name" value="Homodimeric domain of signal transducing histidine kinase"/>
    <property type="match status" value="1"/>
</dbReference>
<gene>
    <name evidence="10" type="ORF">JJN12_04625</name>
</gene>
<name>A0ABS1IYV2_9FIRM</name>